<dbReference type="PANTHER" id="PTHR24020">
    <property type="entry name" value="COLLAGEN ALPHA"/>
    <property type="match status" value="1"/>
</dbReference>
<feature type="signal peptide" evidence="6">
    <location>
        <begin position="1"/>
        <end position="19"/>
    </location>
</feature>
<evidence type="ECO:0000313" key="10">
    <source>
        <dbReference type="RefSeq" id="XP_013382749.2"/>
    </source>
</evidence>
<dbReference type="SUPFAM" id="SSF56436">
    <property type="entry name" value="C-type lectin-like"/>
    <property type="match status" value="1"/>
</dbReference>
<proteinExistence type="predicted"/>
<dbReference type="GeneID" id="106153387"/>
<dbReference type="OrthoDB" id="6022609at2759"/>
<dbReference type="Gene3D" id="3.40.50.410">
    <property type="entry name" value="von Willebrand factor, type A domain"/>
    <property type="match status" value="2"/>
</dbReference>
<dbReference type="InParanoid" id="A0A1S3HC65"/>
<reference evidence="10" key="1">
    <citation type="submission" date="2025-08" db="UniProtKB">
        <authorList>
            <consortium name="RefSeq"/>
        </authorList>
    </citation>
    <scope>IDENTIFICATION</scope>
    <source>
        <tissue evidence="10">Gonads</tissue>
    </source>
</reference>
<dbReference type="Proteomes" id="UP000085678">
    <property type="component" value="Unplaced"/>
</dbReference>
<protein>
    <submittedName>
        <fullName evidence="10">Matrilin-2</fullName>
    </submittedName>
</protein>
<organism evidence="9 10">
    <name type="scientific">Lingula anatina</name>
    <name type="common">Brachiopod</name>
    <name type="synonym">Lingula unguis</name>
    <dbReference type="NCBI Taxonomy" id="7574"/>
    <lineage>
        <taxon>Eukaryota</taxon>
        <taxon>Metazoa</taxon>
        <taxon>Spiralia</taxon>
        <taxon>Lophotrochozoa</taxon>
        <taxon>Brachiopoda</taxon>
        <taxon>Linguliformea</taxon>
        <taxon>Lingulata</taxon>
        <taxon>Lingulida</taxon>
        <taxon>Linguloidea</taxon>
        <taxon>Lingulidae</taxon>
        <taxon>Lingula</taxon>
    </lineage>
</organism>
<dbReference type="PROSITE" id="PS50234">
    <property type="entry name" value="VWFA"/>
    <property type="match status" value="2"/>
</dbReference>
<dbReference type="GO" id="GO:0005576">
    <property type="term" value="C:extracellular region"/>
    <property type="evidence" value="ECO:0007669"/>
    <property type="project" value="UniProtKB-SubCell"/>
</dbReference>
<comment type="subcellular location">
    <subcellularLocation>
        <location evidence="1">Secreted</location>
    </subcellularLocation>
</comment>
<evidence type="ECO:0000256" key="6">
    <source>
        <dbReference type="SAM" id="SignalP"/>
    </source>
</evidence>
<feature type="domain" description="VWFA" evidence="8">
    <location>
        <begin position="39"/>
        <end position="216"/>
    </location>
</feature>
<dbReference type="SMART" id="SM00327">
    <property type="entry name" value="VWA"/>
    <property type="match status" value="2"/>
</dbReference>
<evidence type="ECO:0000256" key="5">
    <source>
        <dbReference type="ARBA" id="ARBA00023180"/>
    </source>
</evidence>
<dbReference type="PROSITE" id="PS50041">
    <property type="entry name" value="C_TYPE_LECTIN_2"/>
    <property type="match status" value="1"/>
</dbReference>
<dbReference type="InterPro" id="IPR016187">
    <property type="entry name" value="CTDL_fold"/>
</dbReference>
<gene>
    <name evidence="10" type="primary">LOC106153387</name>
</gene>
<evidence type="ECO:0000259" key="8">
    <source>
        <dbReference type="PROSITE" id="PS50234"/>
    </source>
</evidence>
<dbReference type="SUPFAM" id="SSF53300">
    <property type="entry name" value="vWA-like"/>
    <property type="match status" value="2"/>
</dbReference>
<feature type="domain" description="VWFA" evidence="8">
    <location>
        <begin position="344"/>
        <end position="521"/>
    </location>
</feature>
<evidence type="ECO:0000313" key="9">
    <source>
        <dbReference type="Proteomes" id="UP000085678"/>
    </source>
</evidence>
<dbReference type="SMART" id="SM00034">
    <property type="entry name" value="CLECT"/>
    <property type="match status" value="1"/>
</dbReference>
<dbReference type="InterPro" id="IPR036465">
    <property type="entry name" value="vWFA_dom_sf"/>
</dbReference>
<dbReference type="InterPro" id="IPR050525">
    <property type="entry name" value="ECM_Assembly_Org"/>
</dbReference>
<dbReference type="Gene3D" id="3.10.100.10">
    <property type="entry name" value="Mannose-Binding Protein A, subunit A"/>
    <property type="match status" value="1"/>
</dbReference>
<evidence type="ECO:0000256" key="2">
    <source>
        <dbReference type="ARBA" id="ARBA00022525"/>
    </source>
</evidence>
<keyword evidence="9" id="KW-1185">Reference proteome</keyword>
<dbReference type="Pfam" id="PF00059">
    <property type="entry name" value="Lectin_C"/>
    <property type="match status" value="1"/>
</dbReference>
<dbReference type="AlphaFoldDB" id="A0A1S3HC65"/>
<keyword evidence="2" id="KW-0964">Secreted</keyword>
<evidence type="ECO:0000256" key="3">
    <source>
        <dbReference type="ARBA" id="ARBA00022729"/>
    </source>
</evidence>
<evidence type="ECO:0000256" key="1">
    <source>
        <dbReference type="ARBA" id="ARBA00004613"/>
    </source>
</evidence>
<keyword evidence="4" id="KW-0677">Repeat</keyword>
<dbReference type="KEGG" id="lak:106153387"/>
<accession>A0A1S3HC65</accession>
<evidence type="ECO:0000256" key="4">
    <source>
        <dbReference type="ARBA" id="ARBA00022737"/>
    </source>
</evidence>
<sequence>MVFVLALVLGTFCVTPSYGNEHDYGYGYGQENGCEAKIDLAFVIDASGSISSADWKKQKEFISDVIKHFHVGTDIVHVAALTFGTGYKINFQLKDYNTSSQVLGAVSGIEQTGGGTETYVGLRMMRSGLFNIRNRKGPRPDALHVGVVITDGFSENSTATALEAEKAKKSNITLFAVGIGEEAKEDELKKIASEPSATFVFNVKDFEFLKNIEKKLFAAVCAYYNGSNGFLPNYLTIYVLAFVALVEYRLASPWPYGVRIRRNVANPEGFVFHPFSTNDLDISLVNGIASNRPESRVGPHPGCCRTPIVRRGPREMHLFWRLMQTAVTACLVVGDAKNCDIRGDIVFVVDASSSINDTDWEKQRQFIYAIVSEFTISRDDVQVGILTFSTGYRNIHVLNSKADKKSILVKIANMPQEGGGTDTAIGLKMMLQNQFSIRNRDGYRPGVPRVGVVVTDGWSDNLTETKLQARKAKEEGITMFSVGIGDVPRRAELEAIASDPLDTHVFHVDDFDALETIREALFGTICNGICPKEWIRIGHKCLFLSKEEAVYDEAKTTCSGMYYDATLAITKTKEEYKILAGLIYQTTKYNFSYYIGLDSEHRLNDVSEKPSFVFADNTSLRDYNEWTPDMDNSVRGCVLLDKDESFMWTVVECDSKERFVCEIDRSRKR</sequence>
<dbReference type="PANTHER" id="PTHR24020:SF84">
    <property type="entry name" value="VWFA DOMAIN-CONTAINING PROTEIN"/>
    <property type="match status" value="1"/>
</dbReference>
<evidence type="ECO:0000259" key="7">
    <source>
        <dbReference type="PROSITE" id="PS50041"/>
    </source>
</evidence>
<dbReference type="CDD" id="cd00037">
    <property type="entry name" value="CLECT"/>
    <property type="match status" value="1"/>
</dbReference>
<dbReference type="Pfam" id="PF00092">
    <property type="entry name" value="VWA"/>
    <property type="match status" value="2"/>
</dbReference>
<keyword evidence="5" id="KW-0325">Glycoprotein</keyword>
<dbReference type="InterPro" id="IPR001304">
    <property type="entry name" value="C-type_lectin-like"/>
</dbReference>
<feature type="chain" id="PRO_5015148959" evidence="6">
    <location>
        <begin position="20"/>
        <end position="669"/>
    </location>
</feature>
<feature type="domain" description="C-type lectin" evidence="7">
    <location>
        <begin position="537"/>
        <end position="662"/>
    </location>
</feature>
<name>A0A1S3HC65_LINAN</name>
<dbReference type="InterPro" id="IPR016186">
    <property type="entry name" value="C-type_lectin-like/link_sf"/>
</dbReference>
<dbReference type="RefSeq" id="XP_013382749.2">
    <property type="nucleotide sequence ID" value="XM_013527295.2"/>
</dbReference>
<dbReference type="InterPro" id="IPR002035">
    <property type="entry name" value="VWF_A"/>
</dbReference>
<keyword evidence="3 6" id="KW-0732">Signal</keyword>
<dbReference type="PRINTS" id="PR00453">
    <property type="entry name" value="VWFADOMAIN"/>
</dbReference>
<dbReference type="FunFam" id="3.40.50.410:FF:000004">
    <property type="entry name" value="collagen alpha-6(VI) chain"/>
    <property type="match status" value="1"/>
</dbReference>